<keyword evidence="3" id="KW-1185">Reference proteome</keyword>
<accession>A0A834MGR0</accession>
<feature type="region of interest" description="Disordered" evidence="1">
    <location>
        <begin position="50"/>
        <end position="94"/>
    </location>
</feature>
<organism evidence="2 3">
    <name type="scientific">Rhynchophorus ferrugineus</name>
    <name type="common">Red palm weevil</name>
    <name type="synonym">Curculio ferrugineus</name>
    <dbReference type="NCBI Taxonomy" id="354439"/>
    <lineage>
        <taxon>Eukaryota</taxon>
        <taxon>Metazoa</taxon>
        <taxon>Ecdysozoa</taxon>
        <taxon>Arthropoda</taxon>
        <taxon>Hexapoda</taxon>
        <taxon>Insecta</taxon>
        <taxon>Pterygota</taxon>
        <taxon>Neoptera</taxon>
        <taxon>Endopterygota</taxon>
        <taxon>Coleoptera</taxon>
        <taxon>Polyphaga</taxon>
        <taxon>Cucujiformia</taxon>
        <taxon>Curculionidae</taxon>
        <taxon>Dryophthorinae</taxon>
        <taxon>Rhynchophorus</taxon>
    </lineage>
</organism>
<comment type="caution">
    <text evidence="2">The sequence shown here is derived from an EMBL/GenBank/DDBJ whole genome shotgun (WGS) entry which is preliminary data.</text>
</comment>
<sequence>MKSRDGLQRKIDPPTPLIPRNNRRFISDREKYLFRQITFKFNLKIDDASSPRLTTTTSTPLPPSPKPSMVIAHDIGPERSSDDSRALAKTSPPVPNAELLSRRMRRLNEALSNFHCAARMICIENCPATPRENSRDPWNARWKFADAEIRRLSGSNLCRRLKCVLQFFFN</sequence>
<name>A0A834MGR0_RHYFE</name>
<feature type="compositionally biased region" description="Basic and acidic residues" evidence="1">
    <location>
        <begin position="1"/>
        <end position="12"/>
    </location>
</feature>
<feature type="compositionally biased region" description="Basic and acidic residues" evidence="1">
    <location>
        <begin position="75"/>
        <end position="86"/>
    </location>
</feature>
<proteinExistence type="predicted"/>
<evidence type="ECO:0000313" key="2">
    <source>
        <dbReference type="EMBL" id="KAF7282868.1"/>
    </source>
</evidence>
<gene>
    <name evidence="2" type="ORF">GWI33_001864</name>
</gene>
<dbReference type="Proteomes" id="UP000625711">
    <property type="component" value="Unassembled WGS sequence"/>
</dbReference>
<reference evidence="2" key="1">
    <citation type="submission" date="2020-08" db="EMBL/GenBank/DDBJ databases">
        <title>Genome sequencing and assembly of the red palm weevil Rhynchophorus ferrugineus.</title>
        <authorList>
            <person name="Dias G.B."/>
            <person name="Bergman C.M."/>
            <person name="Manee M."/>
        </authorList>
    </citation>
    <scope>NUCLEOTIDE SEQUENCE</scope>
    <source>
        <strain evidence="2">AA-2017</strain>
        <tissue evidence="2">Whole larva</tissue>
    </source>
</reference>
<dbReference type="AlphaFoldDB" id="A0A834MGR0"/>
<feature type="compositionally biased region" description="Low complexity" evidence="1">
    <location>
        <begin position="50"/>
        <end position="59"/>
    </location>
</feature>
<dbReference type="EMBL" id="JAACXV010000154">
    <property type="protein sequence ID" value="KAF7282868.1"/>
    <property type="molecule type" value="Genomic_DNA"/>
</dbReference>
<evidence type="ECO:0000256" key="1">
    <source>
        <dbReference type="SAM" id="MobiDB-lite"/>
    </source>
</evidence>
<feature type="region of interest" description="Disordered" evidence="1">
    <location>
        <begin position="1"/>
        <end position="22"/>
    </location>
</feature>
<protein>
    <submittedName>
        <fullName evidence="2">Uncharacterized protein</fullName>
    </submittedName>
</protein>
<evidence type="ECO:0000313" key="3">
    <source>
        <dbReference type="Proteomes" id="UP000625711"/>
    </source>
</evidence>